<protein>
    <recommendedName>
        <fullName evidence="3">Restriction endonuclease</fullName>
    </recommendedName>
</protein>
<dbReference type="Proteomes" id="UP000181981">
    <property type="component" value="Unassembled WGS sequence"/>
</dbReference>
<dbReference type="AlphaFoldDB" id="A0A1I0H5P0"/>
<evidence type="ECO:0000313" key="2">
    <source>
        <dbReference type="Proteomes" id="UP000181981"/>
    </source>
</evidence>
<gene>
    <name evidence="1" type="ORF">SAMN05444285_12360</name>
</gene>
<evidence type="ECO:0000313" key="1">
    <source>
        <dbReference type="EMBL" id="SET78944.1"/>
    </source>
</evidence>
<sequence length="230" mass="26314">MLSRLNNYIGIERFTTKIYDFADTFINGAAGKNMKLDEIKTKPKSGDERLNLHDNLLQYNLIDFWRWSASDLLSNATRGILAEFIVGTAIGMPKNNVRAEWDDYDLKTQEGIKIEVKSAAFIQSWEQNKFSSISFNIKPGKARDLVTGKRTAICKRHADIYVFCLLKHKEKSTIDPLKLEQWEFYVVPTSTINKYGIEQSKIGLNPVRKMVKPVGYSDLNETIKKSLAIK</sequence>
<dbReference type="RefSeq" id="WP_217642947.1">
    <property type="nucleotide sequence ID" value="NZ_FOHT01000023.1"/>
</dbReference>
<dbReference type="EMBL" id="FOHT01000023">
    <property type="protein sequence ID" value="SET78944.1"/>
    <property type="molecule type" value="Genomic_DNA"/>
</dbReference>
<reference evidence="1 2" key="1">
    <citation type="submission" date="2016-10" db="EMBL/GenBank/DDBJ databases">
        <authorList>
            <person name="de Groot N.N."/>
        </authorList>
    </citation>
    <scope>NUCLEOTIDE SEQUENCE [LARGE SCALE GENOMIC DNA]</scope>
    <source>
        <strain evidence="1 2">DSM 25947</strain>
    </source>
</reference>
<evidence type="ECO:0008006" key="3">
    <source>
        <dbReference type="Google" id="ProtNLM"/>
    </source>
</evidence>
<name>A0A1I0H5P0_9BACT</name>
<proteinExistence type="predicted"/>
<accession>A0A1I0H5P0</accession>
<organism evidence="1 2">
    <name type="scientific">Draconibacterium orientale</name>
    <dbReference type="NCBI Taxonomy" id="1168034"/>
    <lineage>
        <taxon>Bacteria</taxon>
        <taxon>Pseudomonadati</taxon>
        <taxon>Bacteroidota</taxon>
        <taxon>Bacteroidia</taxon>
        <taxon>Marinilabiliales</taxon>
        <taxon>Prolixibacteraceae</taxon>
        <taxon>Draconibacterium</taxon>
    </lineage>
</organism>